<evidence type="ECO:0000256" key="5">
    <source>
        <dbReference type="ARBA" id="ARBA00023002"/>
    </source>
</evidence>
<dbReference type="InterPro" id="IPR007197">
    <property type="entry name" value="rSAM"/>
</dbReference>
<evidence type="ECO:0000313" key="12">
    <source>
        <dbReference type="Proteomes" id="UP000274097"/>
    </source>
</evidence>
<dbReference type="InterPro" id="IPR023885">
    <property type="entry name" value="4Fe4S-binding_SPASM_dom"/>
</dbReference>
<evidence type="ECO:0000259" key="9">
    <source>
        <dbReference type="PROSITE" id="PS51918"/>
    </source>
</evidence>
<dbReference type="InterPro" id="IPR006638">
    <property type="entry name" value="Elp3/MiaA/NifB-like_rSAM"/>
</dbReference>
<keyword evidence="6 8" id="KW-0408">Iron</keyword>
<dbReference type="EC" id="1.21.98.4" evidence="8"/>
<evidence type="ECO:0000256" key="2">
    <source>
        <dbReference type="ARBA" id="ARBA00022691"/>
    </source>
</evidence>
<feature type="binding site" evidence="8">
    <location>
        <position position="25"/>
    </location>
    <ligand>
        <name>[4Fe-4S] cluster</name>
        <dbReference type="ChEBI" id="CHEBI:49883"/>
        <note>4Fe-4S-S-AdoMet</note>
    </ligand>
</feature>
<evidence type="ECO:0000256" key="7">
    <source>
        <dbReference type="ARBA" id="ARBA00023014"/>
    </source>
</evidence>
<dbReference type="Proteomes" id="UP000274097">
    <property type="component" value="Unassembled WGS sequence"/>
</dbReference>
<dbReference type="InterPro" id="IPR050377">
    <property type="entry name" value="Radical_SAM_PqqE_MftC-like"/>
</dbReference>
<dbReference type="SFLD" id="SFLDF00280">
    <property type="entry name" value="coenzyme_PQQ_synthesis_protein"/>
    <property type="match status" value="1"/>
</dbReference>
<dbReference type="CDD" id="cd01335">
    <property type="entry name" value="Radical_SAM"/>
    <property type="match status" value="1"/>
</dbReference>
<comment type="cofactor">
    <cofactor evidence="8">
        <name>[4Fe-4S] cluster</name>
        <dbReference type="ChEBI" id="CHEBI:49883"/>
    </cofactor>
    <text evidence="8">Binds 1 [4Fe-4S] cluster. The cluster is coordinated with 3 cysteines and an exchangeable S-adenosyl-L-methionine.</text>
</comment>
<keyword evidence="1 8" id="KW-0004">4Fe-4S</keyword>
<keyword evidence="3 8" id="KW-0479">Metal-binding</keyword>
<keyword evidence="12" id="KW-1185">Reference proteome</keyword>
<dbReference type="SMART" id="SM00729">
    <property type="entry name" value="Elp3"/>
    <property type="match status" value="1"/>
</dbReference>
<dbReference type="InterPro" id="IPR011843">
    <property type="entry name" value="PQQ_synth_PqqE_bac"/>
</dbReference>
<comment type="function">
    <text evidence="8">Catalyzes the cross-linking of a glutamate residue and a tyrosine residue in the PqqA protein as part of the biosynthesis of pyrroloquinoline quinone (PQQ).</text>
</comment>
<dbReference type="SFLD" id="SFLDG01386">
    <property type="entry name" value="main_SPASM_domain-containing"/>
    <property type="match status" value="1"/>
</dbReference>
<dbReference type="PANTHER" id="PTHR11228:SF7">
    <property type="entry name" value="PQQA PEPTIDE CYCLASE"/>
    <property type="match status" value="1"/>
</dbReference>
<dbReference type="AlphaFoldDB" id="A0A3A9JD92"/>
<dbReference type="Proteomes" id="UP000278036">
    <property type="component" value="Unassembled WGS sequence"/>
</dbReference>
<dbReference type="GO" id="GO:0032324">
    <property type="term" value="P:molybdopterin cofactor biosynthetic process"/>
    <property type="evidence" value="ECO:0007669"/>
    <property type="project" value="UniProtKB-ARBA"/>
</dbReference>
<accession>A0A3A9JD92</accession>
<evidence type="ECO:0000313" key="11">
    <source>
        <dbReference type="EMBL" id="RMI19260.1"/>
    </source>
</evidence>
<dbReference type="NCBIfam" id="TIGR04085">
    <property type="entry name" value="rSAM_more_4Fe4S"/>
    <property type="match status" value="1"/>
</dbReference>
<comment type="catalytic activity">
    <reaction evidence="8">
        <text>[PQQ precursor protein] + S-adenosyl-L-methionine = E-Y cross-linked-[PQQ precursor protein] + 5'-deoxyadenosine + L-methionine + H(+)</text>
        <dbReference type="Rhea" id="RHEA:56836"/>
        <dbReference type="Rhea" id="RHEA-COMP:14800"/>
        <dbReference type="Rhea" id="RHEA-COMP:14801"/>
        <dbReference type="ChEBI" id="CHEBI:15378"/>
        <dbReference type="ChEBI" id="CHEBI:17319"/>
        <dbReference type="ChEBI" id="CHEBI:57844"/>
        <dbReference type="ChEBI" id="CHEBI:59789"/>
        <dbReference type="ChEBI" id="CHEBI:141026"/>
        <dbReference type="ChEBI" id="CHEBI:141027"/>
        <dbReference type="EC" id="1.21.98.4"/>
    </reaction>
</comment>
<keyword evidence="2 8" id="KW-0949">S-adenosyl-L-methionine</keyword>
<evidence type="ECO:0000256" key="6">
    <source>
        <dbReference type="ARBA" id="ARBA00023004"/>
    </source>
</evidence>
<dbReference type="OrthoDB" id="9792276at2"/>
<keyword evidence="7 8" id="KW-0411">Iron-sulfur</keyword>
<evidence type="ECO:0000256" key="4">
    <source>
        <dbReference type="ARBA" id="ARBA00022905"/>
    </source>
</evidence>
<dbReference type="SFLD" id="SFLDS00029">
    <property type="entry name" value="Radical_SAM"/>
    <property type="match status" value="1"/>
</dbReference>
<dbReference type="GO" id="GO:0051539">
    <property type="term" value="F:4 iron, 4 sulfur cluster binding"/>
    <property type="evidence" value="ECO:0007669"/>
    <property type="project" value="UniProtKB-KW"/>
</dbReference>
<keyword evidence="4 8" id="KW-0884">PQQ biosynthesis</keyword>
<dbReference type="PANTHER" id="PTHR11228">
    <property type="entry name" value="RADICAL SAM DOMAIN PROTEIN"/>
    <property type="match status" value="1"/>
</dbReference>
<dbReference type="PROSITE" id="PS01305">
    <property type="entry name" value="MOAA_NIFB_PQQE"/>
    <property type="match status" value="1"/>
</dbReference>
<keyword evidence="5 8" id="KW-0560">Oxidoreductase</keyword>
<evidence type="ECO:0000256" key="3">
    <source>
        <dbReference type="ARBA" id="ARBA00022723"/>
    </source>
</evidence>
<proteinExistence type="inferred from homology"/>
<dbReference type="InterPro" id="IPR000385">
    <property type="entry name" value="MoaA_NifB_PqqE_Fe-S-bd_CS"/>
</dbReference>
<dbReference type="Pfam" id="PF04055">
    <property type="entry name" value="Radical_SAM"/>
    <property type="match status" value="1"/>
</dbReference>
<dbReference type="PIRSF" id="PIRSF037420">
    <property type="entry name" value="PQQ_syn_pqqE"/>
    <property type="match status" value="1"/>
</dbReference>
<comment type="caution">
    <text evidence="10">The sequence shown here is derived from an EMBL/GenBank/DDBJ whole genome shotgun (WGS) entry which is preliminary data.</text>
</comment>
<evidence type="ECO:0000313" key="13">
    <source>
        <dbReference type="Proteomes" id="UP000278036"/>
    </source>
</evidence>
<dbReference type="GO" id="GO:0009975">
    <property type="term" value="F:cyclase activity"/>
    <property type="evidence" value="ECO:0007669"/>
    <property type="project" value="UniProtKB-UniRule"/>
</dbReference>
<dbReference type="GO" id="GO:0018189">
    <property type="term" value="P:pyrroloquinoline quinone biosynthetic process"/>
    <property type="evidence" value="ECO:0007669"/>
    <property type="project" value="UniProtKB-UniRule"/>
</dbReference>
<dbReference type="EMBL" id="RAQU01000054">
    <property type="protein sequence ID" value="RKK04150.1"/>
    <property type="molecule type" value="Genomic_DNA"/>
</dbReference>
<gene>
    <name evidence="8 10" type="primary">pqqE</name>
    <name evidence="10" type="ORF">D6Z83_10835</name>
    <name evidence="11" type="ORF">EBE87_21200</name>
</gene>
<dbReference type="HAMAP" id="MF_00660">
    <property type="entry name" value="PqqE"/>
    <property type="match status" value="1"/>
</dbReference>
<feature type="binding site" evidence="8">
    <location>
        <position position="21"/>
    </location>
    <ligand>
        <name>[4Fe-4S] cluster</name>
        <dbReference type="ChEBI" id="CHEBI:49883"/>
        <note>4Fe-4S-S-AdoMet</note>
    </ligand>
</feature>
<dbReference type="SFLD" id="SFLDG01067">
    <property type="entry name" value="SPASM/twitch_domain_containing"/>
    <property type="match status" value="1"/>
</dbReference>
<dbReference type="Gene3D" id="3.20.20.70">
    <property type="entry name" value="Aldolase class I"/>
    <property type="match status" value="1"/>
</dbReference>
<dbReference type="NCBIfam" id="TIGR02109">
    <property type="entry name" value="PQQ_syn_pqqE"/>
    <property type="match status" value="1"/>
</dbReference>
<dbReference type="GO" id="GO:1904047">
    <property type="term" value="F:S-adenosyl-L-methionine binding"/>
    <property type="evidence" value="ECO:0007669"/>
    <property type="project" value="UniProtKB-UniRule"/>
</dbReference>
<comment type="similarity">
    <text evidence="8">Belongs to the radical SAM superfamily. PqqE family.</text>
</comment>
<reference evidence="10 13" key="1">
    <citation type="submission" date="2018-09" db="EMBL/GenBank/DDBJ databases">
        <title>Roseomonas sp. nov., isolated from feces of Tibetan antelopes in the Qinghai-Tibet plateau, China.</title>
        <authorList>
            <person name="Tian Z."/>
        </authorList>
    </citation>
    <scope>NUCLEOTIDE SEQUENCE [LARGE SCALE GENOMIC DNA]</scope>
    <source>
        <strain evidence="11 12">Z23</strain>
        <strain evidence="10 13">Z24</strain>
    </source>
</reference>
<dbReference type="InterPro" id="IPR058240">
    <property type="entry name" value="rSAM_sf"/>
</dbReference>
<dbReference type="UniPathway" id="UPA00539"/>
<dbReference type="GO" id="GO:0005506">
    <property type="term" value="F:iron ion binding"/>
    <property type="evidence" value="ECO:0007669"/>
    <property type="project" value="UniProtKB-UniRule"/>
</dbReference>
<sequence length="370" mass="39433">MAMTSAANPPLGLLAELTHRCPLRCPYCSNPTELEQAAQELSTAEWGRVFREAAALGVLQLHVSGGEPAARRDLEAIIAHASEAGLYTNLITSGVSLDARRLAALAEAGLDHVQLSIQAADAATGDRIGGMPGGHNRKLAFAQLVREAGLPLTVNAVLHRQNLDALPEMIELALALGAGRLELAHVQYHGWAYRNRAALLPSRAQLDAATTTIAAARPALRGRLVIDDVAPDYHAQRPKACMGGWGSSILVVTPSGKVLPCHAAAGLPGFDFPDVRTTSLREIWQHSDAFNRFRGTSWMPEPCRGCERREKDWGGCRCQAFALTGDAAATDPACALSPHHALLQSALEEAAASDGAFQYREMRRQPAAAG</sequence>
<name>A0A3A9JD92_9PROT</name>
<organism evidence="10 13">
    <name type="scientific">Teichococcus wenyumeiae</name>
    <dbReference type="NCBI Taxonomy" id="2478470"/>
    <lineage>
        <taxon>Bacteria</taxon>
        <taxon>Pseudomonadati</taxon>
        <taxon>Pseudomonadota</taxon>
        <taxon>Alphaproteobacteria</taxon>
        <taxon>Acetobacterales</taxon>
        <taxon>Roseomonadaceae</taxon>
        <taxon>Roseomonas</taxon>
    </lineage>
</organism>
<dbReference type="EMBL" id="RFLX01000022">
    <property type="protein sequence ID" value="RMI19260.1"/>
    <property type="molecule type" value="Genomic_DNA"/>
</dbReference>
<dbReference type="Pfam" id="PF13186">
    <property type="entry name" value="SPASM"/>
    <property type="match status" value="1"/>
</dbReference>
<evidence type="ECO:0000256" key="1">
    <source>
        <dbReference type="ARBA" id="ARBA00022485"/>
    </source>
</evidence>
<feature type="binding site" evidence="8">
    <location>
        <position position="28"/>
    </location>
    <ligand>
        <name>[4Fe-4S] cluster</name>
        <dbReference type="ChEBI" id="CHEBI:49883"/>
        <note>4Fe-4S-S-AdoMet</note>
    </ligand>
</feature>
<dbReference type="InterPro" id="IPR017200">
    <property type="entry name" value="PqqE-like"/>
</dbReference>
<comment type="subunit">
    <text evidence="8">Interacts with PqqD. The interaction is necessary for activity of PqqE.</text>
</comment>
<dbReference type="GO" id="GO:0016491">
    <property type="term" value="F:oxidoreductase activity"/>
    <property type="evidence" value="ECO:0007669"/>
    <property type="project" value="UniProtKB-KW"/>
</dbReference>
<feature type="domain" description="Radical SAM core" evidence="9">
    <location>
        <begin position="7"/>
        <end position="223"/>
    </location>
</feature>
<dbReference type="PROSITE" id="PS51918">
    <property type="entry name" value="RADICAL_SAM"/>
    <property type="match status" value="1"/>
</dbReference>
<dbReference type="InParanoid" id="A0A3A9JD92"/>
<dbReference type="CDD" id="cd21119">
    <property type="entry name" value="SPASM_PqqE"/>
    <property type="match status" value="1"/>
</dbReference>
<evidence type="ECO:0000256" key="8">
    <source>
        <dbReference type="HAMAP-Rule" id="MF_00660"/>
    </source>
</evidence>
<evidence type="ECO:0000313" key="10">
    <source>
        <dbReference type="EMBL" id="RKK04150.1"/>
    </source>
</evidence>
<comment type="pathway">
    <text evidence="8">Cofactor biosynthesis; pyrroloquinoline quinone biosynthesis.</text>
</comment>
<protein>
    <recommendedName>
        <fullName evidence="8">PqqA peptide cyclase</fullName>
        <ecNumber evidence="8">1.21.98.4</ecNumber>
    </recommendedName>
    <alternativeName>
        <fullName evidence="8">Coenzyme PQQ synthesis protein E</fullName>
    </alternativeName>
</protein>
<dbReference type="SUPFAM" id="SSF102114">
    <property type="entry name" value="Radical SAM enzymes"/>
    <property type="match status" value="1"/>
</dbReference>
<dbReference type="InterPro" id="IPR013785">
    <property type="entry name" value="Aldolase_TIM"/>
</dbReference>